<gene>
    <name evidence="2" type="ORF">HKW66_Vig0101050</name>
    <name evidence="3" type="ORF">LR48_Vigan04g199700</name>
</gene>
<evidence type="ECO:0000313" key="2">
    <source>
        <dbReference type="EMBL" id="KAG2400041.1"/>
    </source>
</evidence>
<name>A0A0L9UGV7_PHAAN</name>
<dbReference type="OMA" id="FLECKPN"/>
<organism evidence="3 4">
    <name type="scientific">Phaseolus angularis</name>
    <name type="common">Azuki bean</name>
    <name type="synonym">Vigna angularis</name>
    <dbReference type="NCBI Taxonomy" id="3914"/>
    <lineage>
        <taxon>Eukaryota</taxon>
        <taxon>Viridiplantae</taxon>
        <taxon>Streptophyta</taxon>
        <taxon>Embryophyta</taxon>
        <taxon>Tracheophyta</taxon>
        <taxon>Spermatophyta</taxon>
        <taxon>Magnoliopsida</taxon>
        <taxon>eudicotyledons</taxon>
        <taxon>Gunneridae</taxon>
        <taxon>Pentapetalae</taxon>
        <taxon>rosids</taxon>
        <taxon>fabids</taxon>
        <taxon>Fabales</taxon>
        <taxon>Fabaceae</taxon>
        <taxon>Papilionoideae</taxon>
        <taxon>50 kb inversion clade</taxon>
        <taxon>NPAAA clade</taxon>
        <taxon>indigoferoid/millettioid clade</taxon>
        <taxon>Phaseoleae</taxon>
        <taxon>Vigna</taxon>
    </lineage>
</organism>
<dbReference type="PANTHER" id="PTHR33597:SF11">
    <property type="entry name" value="OS07G0620600 PROTEIN"/>
    <property type="match status" value="1"/>
</dbReference>
<dbReference type="PANTHER" id="PTHR33597">
    <property type="entry name" value="OS02G0760400 PROTEIN"/>
    <property type="match status" value="1"/>
</dbReference>
<reference evidence="4" key="1">
    <citation type="journal article" date="2015" name="Proc. Natl. Acad. Sci. U.S.A.">
        <title>Genome sequencing of adzuki bean (Vigna angularis) provides insight into high starch and low fat accumulation and domestication.</title>
        <authorList>
            <person name="Yang K."/>
            <person name="Tian Z."/>
            <person name="Chen C."/>
            <person name="Luo L."/>
            <person name="Zhao B."/>
            <person name="Wang Z."/>
            <person name="Yu L."/>
            <person name="Li Y."/>
            <person name="Sun Y."/>
            <person name="Li W."/>
            <person name="Chen Y."/>
            <person name="Li Y."/>
            <person name="Zhang Y."/>
            <person name="Ai D."/>
            <person name="Zhao J."/>
            <person name="Shang C."/>
            <person name="Ma Y."/>
            <person name="Wu B."/>
            <person name="Wang M."/>
            <person name="Gao L."/>
            <person name="Sun D."/>
            <person name="Zhang P."/>
            <person name="Guo F."/>
            <person name="Wang W."/>
            <person name="Li Y."/>
            <person name="Wang J."/>
            <person name="Varshney R.K."/>
            <person name="Wang J."/>
            <person name="Ling H.Q."/>
            <person name="Wan P."/>
        </authorList>
    </citation>
    <scope>NUCLEOTIDE SEQUENCE</scope>
    <source>
        <strain evidence="4">cv. Jingnong 6</strain>
    </source>
</reference>
<reference evidence="2 5" key="3">
    <citation type="submission" date="2020-05" db="EMBL/GenBank/DDBJ databases">
        <title>Vigna angularis (adzuki bean) Var. LongXiaoDou No. 4 denovo assembly.</title>
        <authorList>
            <person name="Xiang H."/>
        </authorList>
    </citation>
    <scope>NUCLEOTIDE SEQUENCE [LARGE SCALE GENOMIC DNA]</scope>
    <source>
        <tissue evidence="2">Leaf</tissue>
    </source>
</reference>
<dbReference type="Gramene" id="KOM41799">
    <property type="protein sequence ID" value="KOM41799"/>
    <property type="gene ID" value="LR48_Vigan04g199700"/>
</dbReference>
<proteinExistence type="predicted"/>
<dbReference type="AlphaFoldDB" id="A0A0L9UGV7"/>
<dbReference type="Proteomes" id="UP000743370">
    <property type="component" value="Unassembled WGS sequence"/>
</dbReference>
<evidence type="ECO:0000313" key="3">
    <source>
        <dbReference type="EMBL" id="KOM41799.1"/>
    </source>
</evidence>
<dbReference type="InterPro" id="IPR057192">
    <property type="entry name" value="DUF7870"/>
</dbReference>
<dbReference type="EMBL" id="CM003374">
    <property type="protein sequence ID" value="KOM41799.1"/>
    <property type="molecule type" value="Genomic_DNA"/>
</dbReference>
<evidence type="ECO:0000313" key="5">
    <source>
        <dbReference type="Proteomes" id="UP000743370"/>
    </source>
</evidence>
<sequence>MNSRRYALPLLAFFILASFVFTMRSPLLEKISRANTDEVLSLILHQLTHQAFVNEPQQKAVNEAEPLVPAAPRKMCGYTSDMKKAALQKLEDVLLEPPRAASMKSRKYSKRTRFLPDLMGDSLVSYPRRVFIDVELSGKEGGSGTKWFMENYPTRNMPFEMYDVKTVAEELQQNEEIGMSDWLRKNVKEEEFVVMKAEAEVVEDMVKSNSIGLVDELFLECKPNLGRSKGGDSSRRAYWECLALYGQLKDEGVAVHQWWG</sequence>
<accession>A0A0L9UGV7</accession>
<reference evidence="3" key="2">
    <citation type="submission" date="2015-02" db="EMBL/GenBank/DDBJ databases">
        <authorList>
            <person name="Chooi Y.-H."/>
        </authorList>
    </citation>
    <scope>NUCLEOTIDE SEQUENCE</scope>
    <source>
        <tissue evidence="3">Seedling</tissue>
    </source>
</reference>
<dbReference type="EMBL" id="JABFOF010000004">
    <property type="protein sequence ID" value="KAG2400041.1"/>
    <property type="molecule type" value="Genomic_DNA"/>
</dbReference>
<evidence type="ECO:0000259" key="1">
    <source>
        <dbReference type="Pfam" id="PF25276"/>
    </source>
</evidence>
<protein>
    <recommendedName>
        <fullName evidence="1">DUF7870 domain-containing protein</fullName>
    </recommendedName>
</protein>
<dbReference type="OrthoDB" id="1919622at2759"/>
<dbReference type="Pfam" id="PF25276">
    <property type="entry name" value="DUF7870"/>
    <property type="match status" value="1"/>
</dbReference>
<evidence type="ECO:0000313" key="4">
    <source>
        <dbReference type="Proteomes" id="UP000053144"/>
    </source>
</evidence>
<feature type="domain" description="DUF7870" evidence="1">
    <location>
        <begin position="87"/>
        <end position="259"/>
    </location>
</feature>
<dbReference type="KEGG" id="var:108331352"/>
<dbReference type="STRING" id="3914.A0A0L9UGV7"/>
<dbReference type="Proteomes" id="UP000053144">
    <property type="component" value="Chromosome 4"/>
</dbReference>